<organism evidence="1 2">
    <name type="scientific">Aeromonas piscicola</name>
    <dbReference type="NCBI Taxonomy" id="600645"/>
    <lineage>
        <taxon>Bacteria</taxon>
        <taxon>Pseudomonadati</taxon>
        <taxon>Pseudomonadota</taxon>
        <taxon>Gammaproteobacteria</taxon>
        <taxon>Aeromonadales</taxon>
        <taxon>Aeromonadaceae</taxon>
        <taxon>Aeromonas</taxon>
    </lineage>
</organism>
<proteinExistence type="predicted"/>
<name>A0ABT7QGE2_9GAMM</name>
<evidence type="ECO:0000313" key="2">
    <source>
        <dbReference type="Proteomes" id="UP001168109"/>
    </source>
</evidence>
<evidence type="ECO:0000313" key="1">
    <source>
        <dbReference type="EMBL" id="MDM5132917.1"/>
    </source>
</evidence>
<gene>
    <name evidence="1" type="ORF">OB962_18255</name>
</gene>
<dbReference type="Proteomes" id="UP001168109">
    <property type="component" value="Unassembled WGS sequence"/>
</dbReference>
<keyword evidence="2" id="KW-1185">Reference proteome</keyword>
<reference evidence="1" key="1">
    <citation type="submission" date="2024-05" db="EMBL/GenBank/DDBJ databases">
        <title>WGS of Aeromonas isolates.</title>
        <authorList>
            <person name="Lee H."/>
        </authorList>
    </citation>
    <scope>NUCLEOTIDE SEQUENCE</scope>
    <source>
        <strain evidence="1">LP308</strain>
    </source>
</reference>
<dbReference type="EMBL" id="JAOPLU010000007">
    <property type="protein sequence ID" value="MDM5132917.1"/>
    <property type="molecule type" value="Genomic_DNA"/>
</dbReference>
<accession>A0ABT7QGE2</accession>
<protein>
    <submittedName>
        <fullName evidence="1">Uncharacterized protein</fullName>
    </submittedName>
</protein>
<sequence length="83" mass="8822">MATRKVDLTSAAWVLLSSAARGTIQNQSGQLVKFRTDTALPLPAVTIGHILERGASEAWAFDPVQNLYGRLETGSGPLIVTEG</sequence>
<dbReference type="RefSeq" id="WP_290042539.1">
    <property type="nucleotide sequence ID" value="NZ_JAOPLU010000007.1"/>
</dbReference>
<comment type="caution">
    <text evidence="1">The sequence shown here is derived from an EMBL/GenBank/DDBJ whole genome shotgun (WGS) entry which is preliminary data.</text>
</comment>